<dbReference type="InterPro" id="IPR043729">
    <property type="entry name" value="DUF5672"/>
</dbReference>
<proteinExistence type="predicted"/>
<comment type="caution">
    <text evidence="2">The sequence shown here is derived from an EMBL/GenBank/DDBJ whole genome shotgun (WGS) entry which is preliminary data.</text>
</comment>
<dbReference type="AlphaFoldDB" id="A0A1G2SZH4"/>
<evidence type="ECO:0000259" key="1">
    <source>
        <dbReference type="Pfam" id="PF18922"/>
    </source>
</evidence>
<gene>
    <name evidence="2" type="ORF">A2838_02240</name>
</gene>
<protein>
    <recommendedName>
        <fullName evidence="1">DUF5672 domain-containing protein</fullName>
    </recommendedName>
</protein>
<feature type="domain" description="DUF5672" evidence="1">
    <location>
        <begin position="52"/>
        <end position="205"/>
    </location>
</feature>
<organism evidence="2 3">
    <name type="scientific">Candidatus Zambryskibacteria bacterium RIFCSPHIGHO2_01_FULL_46_25</name>
    <dbReference type="NCBI Taxonomy" id="1802738"/>
    <lineage>
        <taxon>Bacteria</taxon>
        <taxon>Candidatus Zambryskiibacteriota</taxon>
    </lineage>
</organism>
<accession>A0A1G2SZH4</accession>
<reference evidence="2 3" key="1">
    <citation type="journal article" date="2016" name="Nat. Commun.">
        <title>Thousands of microbial genomes shed light on interconnected biogeochemical processes in an aquifer system.</title>
        <authorList>
            <person name="Anantharaman K."/>
            <person name="Brown C.T."/>
            <person name="Hug L.A."/>
            <person name="Sharon I."/>
            <person name="Castelle C.J."/>
            <person name="Probst A.J."/>
            <person name="Thomas B.C."/>
            <person name="Singh A."/>
            <person name="Wilkins M.J."/>
            <person name="Karaoz U."/>
            <person name="Brodie E.L."/>
            <person name="Williams K.H."/>
            <person name="Hubbard S.S."/>
            <person name="Banfield J.F."/>
        </authorList>
    </citation>
    <scope>NUCLEOTIDE SEQUENCE [LARGE SCALE GENOMIC DNA]</scope>
</reference>
<name>A0A1G2SZH4_9BACT</name>
<evidence type="ECO:0000313" key="2">
    <source>
        <dbReference type="EMBL" id="OHA90395.1"/>
    </source>
</evidence>
<dbReference type="Proteomes" id="UP000178107">
    <property type="component" value="Unassembled WGS sequence"/>
</dbReference>
<sequence>MKLKLDKVTLLGIDCVDPAKLQEVMNLCEEKITFAKSKLLTSKDVEDHRLIKIKEIASHEQYSQFCLSDLKDYVDTEFVLLVQWDGFILNPNSWTNEFLNYDYIGAPWVVKDWSINDFGFPENWRGRRVVGNGGFCIRSRKFLEVSAELFKSSEIPYFHPEDIAFSVWYRDLFIKRGIEFADVELARRFAFEGGDDNYKDQFGFHGYYTNIDKWLIERPDQRKIFEMYSKYNNTKRKQWKPKHFPKIK</sequence>
<evidence type="ECO:0000313" key="3">
    <source>
        <dbReference type="Proteomes" id="UP000178107"/>
    </source>
</evidence>
<dbReference type="Pfam" id="PF18922">
    <property type="entry name" value="DUF5672"/>
    <property type="match status" value="1"/>
</dbReference>
<dbReference type="EMBL" id="MHVH01000005">
    <property type="protein sequence ID" value="OHA90395.1"/>
    <property type="molecule type" value="Genomic_DNA"/>
</dbReference>